<feature type="transmembrane region" description="Helical" evidence="1">
    <location>
        <begin position="20"/>
        <end position="38"/>
    </location>
</feature>
<protein>
    <submittedName>
        <fullName evidence="2">Uncharacterized protein</fullName>
    </submittedName>
</protein>
<dbReference type="EMBL" id="MFAK01000036">
    <property type="protein sequence ID" value="OGD74409.1"/>
    <property type="molecule type" value="Genomic_DNA"/>
</dbReference>
<evidence type="ECO:0000313" key="3">
    <source>
        <dbReference type="Proteomes" id="UP000176191"/>
    </source>
</evidence>
<organism evidence="2 3">
    <name type="scientific">Candidatus Collierbacteria bacterium RIFOXYA2_FULL_46_10</name>
    <dbReference type="NCBI Taxonomy" id="1817726"/>
    <lineage>
        <taxon>Bacteria</taxon>
        <taxon>Candidatus Collieribacteriota</taxon>
    </lineage>
</organism>
<dbReference type="AlphaFoldDB" id="A0A1F5F457"/>
<keyword evidence="1" id="KW-1133">Transmembrane helix</keyword>
<gene>
    <name evidence="2" type="ORF">A2228_02770</name>
</gene>
<reference evidence="2 3" key="1">
    <citation type="journal article" date="2016" name="Nat. Commun.">
        <title>Thousands of microbial genomes shed light on interconnected biogeochemical processes in an aquifer system.</title>
        <authorList>
            <person name="Anantharaman K."/>
            <person name="Brown C.T."/>
            <person name="Hug L.A."/>
            <person name="Sharon I."/>
            <person name="Castelle C.J."/>
            <person name="Probst A.J."/>
            <person name="Thomas B.C."/>
            <person name="Singh A."/>
            <person name="Wilkins M.J."/>
            <person name="Karaoz U."/>
            <person name="Brodie E.L."/>
            <person name="Williams K.H."/>
            <person name="Hubbard S.S."/>
            <person name="Banfield J.F."/>
        </authorList>
    </citation>
    <scope>NUCLEOTIDE SEQUENCE [LARGE SCALE GENOMIC DNA]</scope>
</reference>
<keyword evidence="1" id="KW-0812">Transmembrane</keyword>
<sequence>MEKIDGRVIYGWSKKIHRFAMWLVIGLGIPLSFTGVIMENRALGKWASSLGWGRNVAWLHGKISIEFTVVLAIMMVSGFSMWVIPKILQKKLVKEER</sequence>
<dbReference type="Proteomes" id="UP000176191">
    <property type="component" value="Unassembled WGS sequence"/>
</dbReference>
<feature type="transmembrane region" description="Helical" evidence="1">
    <location>
        <begin position="58"/>
        <end position="84"/>
    </location>
</feature>
<name>A0A1F5F457_9BACT</name>
<evidence type="ECO:0000313" key="2">
    <source>
        <dbReference type="EMBL" id="OGD74409.1"/>
    </source>
</evidence>
<proteinExistence type="predicted"/>
<keyword evidence="1" id="KW-0472">Membrane</keyword>
<comment type="caution">
    <text evidence="2">The sequence shown here is derived from an EMBL/GenBank/DDBJ whole genome shotgun (WGS) entry which is preliminary data.</text>
</comment>
<accession>A0A1F5F457</accession>
<evidence type="ECO:0000256" key="1">
    <source>
        <dbReference type="SAM" id="Phobius"/>
    </source>
</evidence>